<dbReference type="RefSeq" id="WP_315999092.1">
    <property type="nucleotide sequence ID" value="NZ_JAWDJT010000009.1"/>
</dbReference>
<evidence type="ECO:0000313" key="3">
    <source>
        <dbReference type="Proteomes" id="UP001250698"/>
    </source>
</evidence>
<keyword evidence="3" id="KW-1185">Reference proteome</keyword>
<accession>A0ABU3TJT3</accession>
<organism evidence="2 3">
    <name type="scientific">Hymenobacter endophyticus</name>
    <dbReference type="NCBI Taxonomy" id="3076335"/>
    <lineage>
        <taxon>Bacteria</taxon>
        <taxon>Pseudomonadati</taxon>
        <taxon>Bacteroidota</taxon>
        <taxon>Cytophagia</taxon>
        <taxon>Cytophagales</taxon>
        <taxon>Hymenobacteraceae</taxon>
        <taxon>Hymenobacter</taxon>
    </lineage>
</organism>
<dbReference type="PANTHER" id="PTHR21666:SF270">
    <property type="entry name" value="MUREIN HYDROLASE ACTIVATOR ENVC"/>
    <property type="match status" value="1"/>
</dbReference>
<dbReference type="InterPro" id="IPR011055">
    <property type="entry name" value="Dup_hybrid_motif"/>
</dbReference>
<reference evidence="2 3" key="1">
    <citation type="submission" date="2023-10" db="EMBL/GenBank/DDBJ databases">
        <title>Hymenobacter endophyticus sp. nov., an isolate from the leaf tissues of wheat.</title>
        <authorList>
            <person name="Dai Y."/>
        </authorList>
    </citation>
    <scope>NUCLEOTIDE SEQUENCE [LARGE SCALE GENOMIC DNA]</scope>
    <source>
        <strain evidence="2 3">ZK17L-C2</strain>
    </source>
</reference>
<protein>
    <submittedName>
        <fullName evidence="2">Peptidoglycan DD-metalloendopeptidase family protein</fullName>
    </submittedName>
</protein>
<dbReference type="InterPro" id="IPR050570">
    <property type="entry name" value="Cell_wall_metabolism_enzyme"/>
</dbReference>
<dbReference type="PANTHER" id="PTHR21666">
    <property type="entry name" value="PEPTIDASE-RELATED"/>
    <property type="match status" value="1"/>
</dbReference>
<dbReference type="Gene3D" id="2.70.70.10">
    <property type="entry name" value="Glucose Permease (Domain IIA)"/>
    <property type="match status" value="1"/>
</dbReference>
<sequence>MSASPTRPTSAPTALAALLERHQHEFHPVLPVDLSAPDVARLDFTAANPLLQDADLRDTTAFEELVGRLLEAQQARIGVGGYLENRVIYRRSPGLFGNPAVPARSLHLGADVWLRAGTPVLAPLSALVHSVQDNAGFGDYGPTVILQHQLEDVTFYTLYGHLARRETLLLRPGMTLEPGDAFAEVGPAPENGDWPPHLHFQILADLQGRSGDFPGVALPEERELWAALCPNPNLVLQSKWLE</sequence>
<comment type="caution">
    <text evidence="2">The sequence shown here is derived from an EMBL/GenBank/DDBJ whole genome shotgun (WGS) entry which is preliminary data.</text>
</comment>
<dbReference type="CDD" id="cd12797">
    <property type="entry name" value="M23_peptidase"/>
    <property type="match status" value="1"/>
</dbReference>
<feature type="domain" description="M23ase beta-sheet core" evidence="1">
    <location>
        <begin position="106"/>
        <end position="203"/>
    </location>
</feature>
<gene>
    <name evidence="2" type="ORF">ROI90_14600</name>
</gene>
<dbReference type="Pfam" id="PF01551">
    <property type="entry name" value="Peptidase_M23"/>
    <property type="match status" value="1"/>
</dbReference>
<proteinExistence type="predicted"/>
<evidence type="ECO:0000259" key="1">
    <source>
        <dbReference type="Pfam" id="PF01551"/>
    </source>
</evidence>
<dbReference type="InterPro" id="IPR016047">
    <property type="entry name" value="M23ase_b-sheet_dom"/>
</dbReference>
<dbReference type="EMBL" id="JAWDJT010000009">
    <property type="protein sequence ID" value="MDU0371633.1"/>
    <property type="molecule type" value="Genomic_DNA"/>
</dbReference>
<dbReference type="SUPFAM" id="SSF51261">
    <property type="entry name" value="Duplicated hybrid motif"/>
    <property type="match status" value="1"/>
</dbReference>
<evidence type="ECO:0000313" key="2">
    <source>
        <dbReference type="EMBL" id="MDU0371633.1"/>
    </source>
</evidence>
<name>A0ABU3TJT3_9BACT</name>
<dbReference type="Proteomes" id="UP001250698">
    <property type="component" value="Unassembled WGS sequence"/>
</dbReference>